<dbReference type="GO" id="GO:0016787">
    <property type="term" value="F:hydrolase activity"/>
    <property type="evidence" value="ECO:0007669"/>
    <property type="project" value="UniProtKB-KW"/>
</dbReference>
<evidence type="ECO:0000256" key="3">
    <source>
        <dbReference type="ARBA" id="ARBA00022722"/>
    </source>
</evidence>
<dbReference type="GO" id="GO:0003964">
    <property type="term" value="F:RNA-directed DNA polymerase activity"/>
    <property type="evidence" value="ECO:0007669"/>
    <property type="project" value="UniProtKB-KW"/>
</dbReference>
<proteinExistence type="predicted"/>
<dbReference type="GO" id="GO:0004519">
    <property type="term" value="F:endonuclease activity"/>
    <property type="evidence" value="ECO:0007669"/>
    <property type="project" value="UniProtKB-KW"/>
</dbReference>
<dbReference type="Proteomes" id="UP000735302">
    <property type="component" value="Unassembled WGS sequence"/>
</dbReference>
<dbReference type="PANTHER" id="PTHR37984:SF9">
    <property type="entry name" value="INTEGRASE CATALYTIC DOMAIN-CONTAINING PROTEIN"/>
    <property type="match status" value="1"/>
</dbReference>
<comment type="caution">
    <text evidence="8">The sequence shown here is derived from an EMBL/GenBank/DDBJ whole genome shotgun (WGS) entry which is preliminary data.</text>
</comment>
<dbReference type="EMBL" id="BLXT01006566">
    <property type="protein sequence ID" value="GFO32135.1"/>
    <property type="molecule type" value="Genomic_DNA"/>
</dbReference>
<organism evidence="8 9">
    <name type="scientific">Plakobranchus ocellatus</name>
    <dbReference type="NCBI Taxonomy" id="259542"/>
    <lineage>
        <taxon>Eukaryota</taxon>
        <taxon>Metazoa</taxon>
        <taxon>Spiralia</taxon>
        <taxon>Lophotrochozoa</taxon>
        <taxon>Mollusca</taxon>
        <taxon>Gastropoda</taxon>
        <taxon>Heterobranchia</taxon>
        <taxon>Euthyneura</taxon>
        <taxon>Panpulmonata</taxon>
        <taxon>Sacoglossa</taxon>
        <taxon>Placobranchoidea</taxon>
        <taxon>Plakobranchidae</taxon>
        <taxon>Plakobranchus</taxon>
    </lineage>
</organism>
<evidence type="ECO:0000313" key="8">
    <source>
        <dbReference type="EMBL" id="GFO32135.1"/>
    </source>
</evidence>
<name>A0AAV4CJV8_9GAST</name>
<evidence type="ECO:0000259" key="7">
    <source>
        <dbReference type="Pfam" id="PF17917"/>
    </source>
</evidence>
<protein>
    <submittedName>
        <fullName evidence="8">Pol polyprotein</fullName>
    </submittedName>
</protein>
<reference evidence="8 9" key="1">
    <citation type="journal article" date="2021" name="Elife">
        <title>Chloroplast acquisition without the gene transfer in kleptoplastic sea slugs, Plakobranchus ocellatus.</title>
        <authorList>
            <person name="Maeda T."/>
            <person name="Takahashi S."/>
            <person name="Yoshida T."/>
            <person name="Shimamura S."/>
            <person name="Takaki Y."/>
            <person name="Nagai Y."/>
            <person name="Toyoda A."/>
            <person name="Suzuki Y."/>
            <person name="Arimoto A."/>
            <person name="Ishii H."/>
            <person name="Satoh N."/>
            <person name="Nishiyama T."/>
            <person name="Hasebe M."/>
            <person name="Maruyama T."/>
            <person name="Minagawa J."/>
            <person name="Obokata J."/>
            <person name="Shigenobu S."/>
        </authorList>
    </citation>
    <scope>NUCLEOTIDE SEQUENCE [LARGE SCALE GENOMIC DNA]</scope>
</reference>
<feature type="domain" description="Reverse transcriptase RNase H-like" evidence="7">
    <location>
        <begin position="4"/>
        <end position="62"/>
    </location>
</feature>
<accession>A0AAV4CJV8</accession>
<keyword evidence="4" id="KW-0255">Endonuclease</keyword>
<keyword evidence="2" id="KW-0548">Nucleotidyltransferase</keyword>
<dbReference type="InterPro" id="IPR041373">
    <property type="entry name" value="RT_RNaseH"/>
</dbReference>
<evidence type="ECO:0000256" key="2">
    <source>
        <dbReference type="ARBA" id="ARBA00022695"/>
    </source>
</evidence>
<keyword evidence="3" id="KW-0540">Nuclease</keyword>
<dbReference type="PANTHER" id="PTHR37984">
    <property type="entry name" value="PROTEIN CBG26694"/>
    <property type="match status" value="1"/>
</dbReference>
<evidence type="ECO:0000256" key="5">
    <source>
        <dbReference type="ARBA" id="ARBA00022801"/>
    </source>
</evidence>
<evidence type="ECO:0000256" key="1">
    <source>
        <dbReference type="ARBA" id="ARBA00022679"/>
    </source>
</evidence>
<dbReference type="SUPFAM" id="SSF56672">
    <property type="entry name" value="DNA/RNA polymerases"/>
    <property type="match status" value="1"/>
</dbReference>
<sequence length="114" mass="13404">MRKKKECLASVWACEKFAKYLVGLPSFRLETDHKPLVRIMMTKDLDKTPLRCQRLLMRMMRFNAEVVHRPRKELTIADTLSRFPLNTIEEPSNVQAVESYTEPFENYISINQIG</sequence>
<keyword evidence="5" id="KW-0378">Hydrolase</keyword>
<dbReference type="Pfam" id="PF17917">
    <property type="entry name" value="RT_RNaseH"/>
    <property type="match status" value="1"/>
</dbReference>
<keyword evidence="9" id="KW-1185">Reference proteome</keyword>
<evidence type="ECO:0000256" key="4">
    <source>
        <dbReference type="ARBA" id="ARBA00022759"/>
    </source>
</evidence>
<keyword evidence="1" id="KW-0808">Transferase</keyword>
<evidence type="ECO:0000256" key="6">
    <source>
        <dbReference type="ARBA" id="ARBA00022918"/>
    </source>
</evidence>
<dbReference type="InterPro" id="IPR050951">
    <property type="entry name" value="Retrovirus_Pol_polyprotein"/>
</dbReference>
<dbReference type="InterPro" id="IPR043502">
    <property type="entry name" value="DNA/RNA_pol_sf"/>
</dbReference>
<gene>
    <name evidence="8" type="ORF">PoB_005864000</name>
</gene>
<evidence type="ECO:0000313" key="9">
    <source>
        <dbReference type="Proteomes" id="UP000735302"/>
    </source>
</evidence>
<keyword evidence="6" id="KW-0695">RNA-directed DNA polymerase</keyword>
<dbReference type="AlphaFoldDB" id="A0AAV4CJV8"/>